<dbReference type="RefSeq" id="WP_345971772.1">
    <property type="nucleotide sequence ID" value="NZ_JAQYXL010000001.1"/>
</dbReference>
<accession>A0ABU9ZH20</accession>
<evidence type="ECO:0000313" key="1">
    <source>
        <dbReference type="EMBL" id="MEN3230391.1"/>
    </source>
</evidence>
<gene>
    <name evidence="1" type="ORF">PUR21_22635</name>
</gene>
<sequence length="72" mass="8008">MQSSTPPPSFPESGLVRLAAILAPKGPVPVSRSTWWAKVKSGEFPQPVKLGPRITCWQAEDIRQLIRRNIKT</sequence>
<dbReference type="Pfam" id="PF05930">
    <property type="entry name" value="Phage_AlpA"/>
    <property type="match status" value="1"/>
</dbReference>
<protein>
    <submittedName>
        <fullName evidence="1">AlpA family phage regulatory protein</fullName>
    </submittedName>
</protein>
<dbReference type="InterPro" id="IPR010260">
    <property type="entry name" value="AlpA"/>
</dbReference>
<reference evidence="1 2" key="1">
    <citation type="journal article" date="2023" name="PLoS ONE">
        <title>Complete genome assembly of Hawai'i environmental nontuberculous mycobacteria reveals unexpected co-isolation with methylobacteria.</title>
        <authorList>
            <person name="Hendrix J."/>
            <person name="Epperson L.E."/>
            <person name="Tong E.I."/>
            <person name="Chan Y.L."/>
            <person name="Hasan N.A."/>
            <person name="Dawrs S.N."/>
            <person name="Norton G.J."/>
            <person name="Virdi R."/>
            <person name="Crooks J.L."/>
            <person name="Chan E.D."/>
            <person name="Honda J.R."/>
            <person name="Strong M."/>
        </authorList>
    </citation>
    <scope>NUCLEOTIDE SEQUENCE [LARGE SCALE GENOMIC DNA]</scope>
    <source>
        <strain evidence="1 2">NJH_HI01</strain>
    </source>
</reference>
<organism evidence="1 2">
    <name type="scientific">Methylorubrum rhodesianum</name>
    <dbReference type="NCBI Taxonomy" id="29427"/>
    <lineage>
        <taxon>Bacteria</taxon>
        <taxon>Pseudomonadati</taxon>
        <taxon>Pseudomonadota</taxon>
        <taxon>Alphaproteobacteria</taxon>
        <taxon>Hyphomicrobiales</taxon>
        <taxon>Methylobacteriaceae</taxon>
        <taxon>Methylorubrum</taxon>
    </lineage>
</organism>
<keyword evidence="2" id="KW-1185">Reference proteome</keyword>
<evidence type="ECO:0000313" key="2">
    <source>
        <dbReference type="Proteomes" id="UP001404845"/>
    </source>
</evidence>
<comment type="caution">
    <text evidence="1">The sequence shown here is derived from an EMBL/GenBank/DDBJ whole genome shotgun (WGS) entry which is preliminary data.</text>
</comment>
<dbReference type="Gene3D" id="1.10.238.160">
    <property type="match status" value="1"/>
</dbReference>
<name>A0ABU9ZH20_9HYPH</name>
<dbReference type="Proteomes" id="UP001404845">
    <property type="component" value="Unassembled WGS sequence"/>
</dbReference>
<dbReference type="EMBL" id="JAQYXL010000001">
    <property type="protein sequence ID" value="MEN3230391.1"/>
    <property type="molecule type" value="Genomic_DNA"/>
</dbReference>
<proteinExistence type="predicted"/>